<dbReference type="AlphaFoldDB" id="A0A846X0K5"/>
<sequence>MTMSNRDHTQDGIDHALALATLAAEHTDEQTKDANLAAYMSTLGRVEMKHTIAVFPHLLGAIIAAWMQDREQLGLIEHALSPAEFIRTTAEFWAVEKEWNL</sequence>
<proteinExistence type="predicted"/>
<organism evidence="1 2">
    <name type="scientific">Tsukamurella spumae</name>
    <dbReference type="NCBI Taxonomy" id="44753"/>
    <lineage>
        <taxon>Bacteria</taxon>
        <taxon>Bacillati</taxon>
        <taxon>Actinomycetota</taxon>
        <taxon>Actinomycetes</taxon>
        <taxon>Mycobacteriales</taxon>
        <taxon>Tsukamurellaceae</taxon>
        <taxon>Tsukamurella</taxon>
    </lineage>
</organism>
<evidence type="ECO:0000313" key="2">
    <source>
        <dbReference type="Proteomes" id="UP000582646"/>
    </source>
</evidence>
<keyword evidence="2" id="KW-1185">Reference proteome</keyword>
<dbReference type="Proteomes" id="UP000582646">
    <property type="component" value="Unassembled WGS sequence"/>
</dbReference>
<dbReference type="EMBL" id="JAAXOQ010000005">
    <property type="protein sequence ID" value="NKY17802.1"/>
    <property type="molecule type" value="Genomic_DNA"/>
</dbReference>
<dbReference type="RefSeq" id="WP_168544874.1">
    <property type="nucleotide sequence ID" value="NZ_BAAAKS010000033.1"/>
</dbReference>
<name>A0A846X0K5_9ACTN</name>
<protein>
    <submittedName>
        <fullName evidence="1">Uncharacterized protein</fullName>
    </submittedName>
</protein>
<gene>
    <name evidence="1" type="ORF">HF999_05375</name>
</gene>
<evidence type="ECO:0000313" key="1">
    <source>
        <dbReference type="EMBL" id="NKY17802.1"/>
    </source>
</evidence>
<reference evidence="1 2" key="1">
    <citation type="submission" date="2020-04" db="EMBL/GenBank/DDBJ databases">
        <title>MicrobeNet Type strains.</title>
        <authorList>
            <person name="Nicholson A.C."/>
        </authorList>
    </citation>
    <scope>NUCLEOTIDE SEQUENCE [LARGE SCALE GENOMIC DNA]</scope>
    <source>
        <strain evidence="1 2">DSM 44113</strain>
    </source>
</reference>
<accession>A0A846X0K5</accession>
<comment type="caution">
    <text evidence="1">The sequence shown here is derived from an EMBL/GenBank/DDBJ whole genome shotgun (WGS) entry which is preliminary data.</text>
</comment>